<evidence type="ECO:0000313" key="1">
    <source>
        <dbReference type="EMBL" id="EDR06145.1"/>
    </source>
</evidence>
<organism evidence="2">
    <name type="scientific">Laccaria bicolor (strain S238N-H82 / ATCC MYA-4686)</name>
    <name type="common">Bicoloured deceiver</name>
    <name type="synonym">Laccaria laccata var. bicolor</name>
    <dbReference type="NCBI Taxonomy" id="486041"/>
    <lineage>
        <taxon>Eukaryota</taxon>
        <taxon>Fungi</taxon>
        <taxon>Dikarya</taxon>
        <taxon>Basidiomycota</taxon>
        <taxon>Agaricomycotina</taxon>
        <taxon>Agaricomycetes</taxon>
        <taxon>Agaricomycetidae</taxon>
        <taxon>Agaricales</taxon>
        <taxon>Agaricineae</taxon>
        <taxon>Hydnangiaceae</taxon>
        <taxon>Laccaria</taxon>
    </lineage>
</organism>
<gene>
    <name evidence="1" type="ORF">LACBIDRAFT_300301</name>
</gene>
<dbReference type="GeneID" id="6078744"/>
<dbReference type="Proteomes" id="UP000001194">
    <property type="component" value="Unassembled WGS sequence"/>
</dbReference>
<dbReference type="AlphaFoldDB" id="B0DGF6"/>
<dbReference type="HOGENOM" id="CLU_3032757_0_0_1"/>
<sequence length="55" mass="6079">MADAPILSVTMLGAGQEVDDLATNFQDGKGKVHMTHPTKAVHKFIMQDYVRMGFE</sequence>
<dbReference type="STRING" id="486041.B0DGF6"/>
<dbReference type="OrthoDB" id="10249535at2759"/>
<reference evidence="1 2" key="1">
    <citation type="journal article" date="2008" name="Nature">
        <title>The genome of Laccaria bicolor provides insights into mycorrhizal symbiosis.</title>
        <authorList>
            <person name="Martin F."/>
            <person name="Aerts A."/>
            <person name="Ahren D."/>
            <person name="Brun A."/>
            <person name="Danchin E.G.J."/>
            <person name="Duchaussoy F."/>
            <person name="Gibon J."/>
            <person name="Kohler A."/>
            <person name="Lindquist E."/>
            <person name="Pereda V."/>
            <person name="Salamov A."/>
            <person name="Shapiro H.J."/>
            <person name="Wuyts J."/>
            <person name="Blaudez D."/>
            <person name="Buee M."/>
            <person name="Brokstein P."/>
            <person name="Canbaeck B."/>
            <person name="Cohen D."/>
            <person name="Courty P.E."/>
            <person name="Coutinho P.M."/>
            <person name="Delaruelle C."/>
            <person name="Detter J.C."/>
            <person name="Deveau A."/>
            <person name="DiFazio S."/>
            <person name="Duplessis S."/>
            <person name="Fraissinet-Tachet L."/>
            <person name="Lucic E."/>
            <person name="Frey-Klett P."/>
            <person name="Fourrey C."/>
            <person name="Feussner I."/>
            <person name="Gay G."/>
            <person name="Grimwood J."/>
            <person name="Hoegger P.J."/>
            <person name="Jain P."/>
            <person name="Kilaru S."/>
            <person name="Labbe J."/>
            <person name="Lin Y.C."/>
            <person name="Legue V."/>
            <person name="Le Tacon F."/>
            <person name="Marmeisse R."/>
            <person name="Melayah D."/>
            <person name="Montanini B."/>
            <person name="Muratet M."/>
            <person name="Nehls U."/>
            <person name="Niculita-Hirzel H."/>
            <person name="Oudot-Le Secq M.P."/>
            <person name="Peter M."/>
            <person name="Quesneville H."/>
            <person name="Rajashekar B."/>
            <person name="Reich M."/>
            <person name="Rouhier N."/>
            <person name="Schmutz J."/>
            <person name="Yin T."/>
            <person name="Chalot M."/>
            <person name="Henrissat B."/>
            <person name="Kuees U."/>
            <person name="Lucas S."/>
            <person name="Van de Peer Y."/>
            <person name="Podila G.K."/>
            <person name="Polle A."/>
            <person name="Pukkila P.J."/>
            <person name="Richardson P.M."/>
            <person name="Rouze P."/>
            <person name="Sanders I.R."/>
            <person name="Stajich J.E."/>
            <person name="Tunlid A."/>
            <person name="Tuskan G."/>
            <person name="Grigoriev I.V."/>
        </authorList>
    </citation>
    <scope>NUCLEOTIDE SEQUENCE [LARGE SCALE GENOMIC DNA]</scope>
    <source>
        <strain evidence="2">S238N-H82 / ATCC MYA-4686</strain>
    </source>
</reference>
<dbReference type="RefSeq" id="XP_001883006.1">
    <property type="nucleotide sequence ID" value="XM_001882971.1"/>
</dbReference>
<accession>B0DGF6</accession>
<keyword evidence="2" id="KW-1185">Reference proteome</keyword>
<protein>
    <submittedName>
        <fullName evidence="1">Predicted protein</fullName>
    </submittedName>
</protein>
<name>B0DGF6_LACBS</name>
<proteinExistence type="predicted"/>
<dbReference type="EMBL" id="DS547109">
    <property type="protein sequence ID" value="EDR06145.1"/>
    <property type="molecule type" value="Genomic_DNA"/>
</dbReference>
<evidence type="ECO:0000313" key="2">
    <source>
        <dbReference type="Proteomes" id="UP000001194"/>
    </source>
</evidence>
<dbReference type="InParanoid" id="B0DGF6"/>
<dbReference type="KEGG" id="lbc:LACBIDRAFT_300301"/>